<accession>A0A5E7CGE2</accession>
<protein>
    <recommendedName>
        <fullName evidence="6">Serine-type D-Ala-D-Ala carboxypeptidase</fullName>
    </recommendedName>
</protein>
<dbReference type="Gene3D" id="3.40.710.10">
    <property type="entry name" value="DD-peptidase/beta-lactamase superfamily"/>
    <property type="match status" value="1"/>
</dbReference>
<dbReference type="PANTHER" id="PTHR30023:SF0">
    <property type="entry name" value="PENICILLIN-SENSITIVE CARBOXYPEPTIDASE A"/>
    <property type="match status" value="1"/>
</dbReference>
<dbReference type="EMBL" id="CABVHQ010000025">
    <property type="protein sequence ID" value="VVO04019.1"/>
    <property type="molecule type" value="Genomic_DNA"/>
</dbReference>
<dbReference type="InterPro" id="IPR000667">
    <property type="entry name" value="Peptidase_S13"/>
</dbReference>
<dbReference type="NCBIfam" id="TIGR00666">
    <property type="entry name" value="PBP4"/>
    <property type="match status" value="1"/>
</dbReference>
<sequence length="486" mass="52464" precursor="true">MIKSLRPLLLASLLLPLALPVQSAPINTALSPKVQQALKASKLQNDALSLVMIPLNGPGTPTIYNADVSVNPASTMKLVTTYAALEMLGPNHQWKTEFYTDGVLSGGILRGNLYLKGGGDPKLNMEKLWLLMRDLRANGVQQVTGDLVLDRNFFVQPQLPQFNDDGNDDNKPFLVKPDSLMVNLKALRFVARNDSGKVLVSVEPPIATIHIDNQVKAVNSRQCTGNVRYNPVARADGGVSVTVNGQLGEGCSSQTYLSLLDHATYTAGAVRAIWQELGGSIQGQDRLAAVPKDAKVLARAFSPDLAEIIRDINKYSNNTMAQQLFLSLGAEFRNAADGDDAKAAQRVVRQWLAKKGITAPHLVMENGSGLSRAERVSAREMGAMLQAAWRSPYSAEFVSSMPIAGMDGTMRKRLKRTAMAGEAHIKTGTLNTVRAIAGFSRDSNGNTWAVVAILNDPKPWGASSVLDQVLLDLYRQPKLAEAASAL</sequence>
<proteinExistence type="inferred from homology"/>
<name>A0A5E7CGE2_PSEFL</name>
<evidence type="ECO:0000256" key="1">
    <source>
        <dbReference type="ARBA" id="ARBA00006096"/>
    </source>
</evidence>
<dbReference type="SUPFAM" id="SSF56601">
    <property type="entry name" value="beta-lactamase/transpeptidase-like"/>
    <property type="match status" value="1"/>
</dbReference>
<organism evidence="4 5">
    <name type="scientific">Pseudomonas fluorescens</name>
    <dbReference type="NCBI Taxonomy" id="294"/>
    <lineage>
        <taxon>Bacteria</taxon>
        <taxon>Pseudomonadati</taxon>
        <taxon>Pseudomonadota</taxon>
        <taxon>Gammaproteobacteria</taxon>
        <taxon>Pseudomonadales</taxon>
        <taxon>Pseudomonadaceae</taxon>
        <taxon>Pseudomonas</taxon>
    </lineage>
</organism>
<dbReference type="OrthoDB" id="9802627at2"/>
<dbReference type="PRINTS" id="PR00922">
    <property type="entry name" value="DADACBPTASE3"/>
</dbReference>
<dbReference type="GO" id="GO:0000270">
    <property type="term" value="P:peptidoglycan metabolic process"/>
    <property type="evidence" value="ECO:0007669"/>
    <property type="project" value="TreeGrafter"/>
</dbReference>
<evidence type="ECO:0000256" key="2">
    <source>
        <dbReference type="ARBA" id="ARBA00022801"/>
    </source>
</evidence>
<dbReference type="AlphaFoldDB" id="A0A5E7CGE2"/>
<feature type="chain" id="PRO_5022836765" description="Serine-type D-Ala-D-Ala carboxypeptidase" evidence="3">
    <location>
        <begin position="24"/>
        <end position="486"/>
    </location>
</feature>
<evidence type="ECO:0000313" key="4">
    <source>
        <dbReference type="EMBL" id="VVO04019.1"/>
    </source>
</evidence>
<comment type="similarity">
    <text evidence="1">Belongs to the peptidase S13 family.</text>
</comment>
<gene>
    <name evidence="4" type="ORF">PS691_02858</name>
</gene>
<dbReference type="GO" id="GO:0006508">
    <property type="term" value="P:proteolysis"/>
    <property type="evidence" value="ECO:0007669"/>
    <property type="project" value="InterPro"/>
</dbReference>
<evidence type="ECO:0000313" key="5">
    <source>
        <dbReference type="Proteomes" id="UP000337909"/>
    </source>
</evidence>
<reference evidence="4 5" key="1">
    <citation type="submission" date="2019-09" db="EMBL/GenBank/DDBJ databases">
        <authorList>
            <person name="Chandra G."/>
            <person name="Truman W A."/>
        </authorList>
    </citation>
    <scope>NUCLEOTIDE SEQUENCE [LARGE SCALE GENOMIC DNA]</scope>
    <source>
        <strain evidence="4">PS691</strain>
    </source>
</reference>
<feature type="signal peptide" evidence="3">
    <location>
        <begin position="1"/>
        <end position="23"/>
    </location>
</feature>
<keyword evidence="3" id="KW-0732">Signal</keyword>
<dbReference type="Proteomes" id="UP000337909">
    <property type="component" value="Unassembled WGS sequence"/>
</dbReference>
<dbReference type="RefSeq" id="WP_150642825.1">
    <property type="nucleotide sequence ID" value="NZ_CABVHQ010000025.1"/>
</dbReference>
<evidence type="ECO:0008006" key="6">
    <source>
        <dbReference type="Google" id="ProtNLM"/>
    </source>
</evidence>
<dbReference type="GO" id="GO:0004185">
    <property type="term" value="F:serine-type carboxypeptidase activity"/>
    <property type="evidence" value="ECO:0007669"/>
    <property type="project" value="InterPro"/>
</dbReference>
<dbReference type="InterPro" id="IPR012338">
    <property type="entry name" value="Beta-lactam/transpept-like"/>
</dbReference>
<dbReference type="PANTHER" id="PTHR30023">
    <property type="entry name" value="D-ALANYL-D-ALANINE CARBOXYPEPTIDASE"/>
    <property type="match status" value="1"/>
</dbReference>
<dbReference type="Gene3D" id="3.50.80.20">
    <property type="entry name" value="D-Ala-D-Ala carboxypeptidase C, peptidase S13"/>
    <property type="match status" value="1"/>
</dbReference>
<keyword evidence="2" id="KW-0378">Hydrolase</keyword>
<dbReference type="Pfam" id="PF02113">
    <property type="entry name" value="Peptidase_S13"/>
    <property type="match status" value="1"/>
</dbReference>
<evidence type="ECO:0000256" key="3">
    <source>
        <dbReference type="SAM" id="SignalP"/>
    </source>
</evidence>